<name>A0A518KBJ3_9BACT</name>
<keyword evidence="5" id="KW-1185">Reference proteome</keyword>
<sequence length="460" mass="51382">MTPICWNRYWHAIALLIVLGASPVWGHPNHDEPPRVYPSVEQFRPTPLPDRVVVSWSEDPATTFDVTYRTDPATTPTVCQWIAASEILGDHNKGDIPEAATLEGTSESFTSDLGEARVHTVKLRGLEPKTRYAYRVGDGANWSEWHHVTTASRVKAGDEVEPFEFLYFGDAQNAVRALWSRVRREAHAEAPRAAFALHAGDLINHHKSDANWGEWHGAAGWLNATVPTVAVPGNHEYHVRDLKPTVSDHWRPQFSFPTNGLKGLEETSYWFDYQGARFVALNSNERQEEQAEWLDRLLTDEPKTRWTVVTFHHPIFSAAKNRDNPTLRAMWKAVFDKHGVDLALTGHDHTYARSGLGGPTDDELVGTENVGEGLRGKVGKTVYVVSVSGPKMYPLGDAWEVSRNASGLQLYQVIGVDQDAIRYQAFSAAGDLYDAFTLHKNADGEVDLEEQTPPTPPIHK</sequence>
<keyword evidence="4" id="KW-0378">Hydrolase</keyword>
<dbReference type="GO" id="GO:0003993">
    <property type="term" value="F:acid phosphatase activity"/>
    <property type="evidence" value="ECO:0007669"/>
    <property type="project" value="InterPro"/>
</dbReference>
<accession>A0A518KBJ3</accession>
<dbReference type="RefSeq" id="WP_145114217.1">
    <property type="nucleotide sequence ID" value="NZ_CP036349.1"/>
</dbReference>
<evidence type="ECO:0000259" key="3">
    <source>
        <dbReference type="Pfam" id="PF16656"/>
    </source>
</evidence>
<dbReference type="AlphaFoldDB" id="A0A518KBJ3"/>
<evidence type="ECO:0000256" key="1">
    <source>
        <dbReference type="ARBA" id="ARBA00022729"/>
    </source>
</evidence>
<dbReference type="GO" id="GO:0046872">
    <property type="term" value="F:metal ion binding"/>
    <property type="evidence" value="ECO:0007669"/>
    <property type="project" value="InterPro"/>
</dbReference>
<dbReference type="Pfam" id="PF00149">
    <property type="entry name" value="Metallophos"/>
    <property type="match status" value="1"/>
</dbReference>
<dbReference type="Gene3D" id="3.60.21.10">
    <property type="match status" value="1"/>
</dbReference>
<dbReference type="PANTHER" id="PTHR22953:SF153">
    <property type="entry name" value="PURPLE ACID PHOSPHATASE"/>
    <property type="match status" value="1"/>
</dbReference>
<dbReference type="SUPFAM" id="SSF49363">
    <property type="entry name" value="Purple acid phosphatase, N-terminal domain"/>
    <property type="match status" value="1"/>
</dbReference>
<evidence type="ECO:0000313" key="5">
    <source>
        <dbReference type="Proteomes" id="UP000316426"/>
    </source>
</evidence>
<dbReference type="KEGG" id="bmei:Spa11_33780"/>
<dbReference type="Gene3D" id="2.60.40.380">
    <property type="entry name" value="Purple acid phosphatase-like, N-terminal"/>
    <property type="match status" value="1"/>
</dbReference>
<organism evidence="4 5">
    <name type="scientific">Botrimarina mediterranea</name>
    <dbReference type="NCBI Taxonomy" id="2528022"/>
    <lineage>
        <taxon>Bacteria</taxon>
        <taxon>Pseudomonadati</taxon>
        <taxon>Planctomycetota</taxon>
        <taxon>Planctomycetia</taxon>
        <taxon>Pirellulales</taxon>
        <taxon>Lacipirellulaceae</taxon>
        <taxon>Botrimarina</taxon>
    </lineage>
</organism>
<dbReference type="EC" id="3.1.3.1" evidence="4"/>
<evidence type="ECO:0000313" key="4">
    <source>
        <dbReference type="EMBL" id="QDV75166.1"/>
    </source>
</evidence>
<protein>
    <submittedName>
        <fullName evidence="4">Alkaline phosphatase</fullName>
        <ecNumber evidence="4">3.1.3.1</ecNumber>
    </submittedName>
</protein>
<dbReference type="PANTHER" id="PTHR22953">
    <property type="entry name" value="ACID PHOSPHATASE RELATED"/>
    <property type="match status" value="1"/>
</dbReference>
<reference evidence="4 5" key="1">
    <citation type="submission" date="2019-02" db="EMBL/GenBank/DDBJ databases">
        <title>Deep-cultivation of Planctomycetes and their phenomic and genomic characterization uncovers novel biology.</title>
        <authorList>
            <person name="Wiegand S."/>
            <person name="Jogler M."/>
            <person name="Boedeker C."/>
            <person name="Pinto D."/>
            <person name="Vollmers J."/>
            <person name="Rivas-Marin E."/>
            <person name="Kohn T."/>
            <person name="Peeters S.H."/>
            <person name="Heuer A."/>
            <person name="Rast P."/>
            <person name="Oberbeckmann S."/>
            <person name="Bunk B."/>
            <person name="Jeske O."/>
            <person name="Meyerdierks A."/>
            <person name="Storesund J.E."/>
            <person name="Kallscheuer N."/>
            <person name="Luecker S."/>
            <person name="Lage O.M."/>
            <person name="Pohl T."/>
            <person name="Merkel B.J."/>
            <person name="Hornburger P."/>
            <person name="Mueller R.-W."/>
            <person name="Bruemmer F."/>
            <person name="Labrenz M."/>
            <person name="Spormann A.M."/>
            <person name="Op den Camp H."/>
            <person name="Overmann J."/>
            <person name="Amann R."/>
            <person name="Jetten M.S.M."/>
            <person name="Mascher T."/>
            <person name="Medema M.H."/>
            <person name="Devos D.P."/>
            <person name="Kaster A.-K."/>
            <person name="Ovreas L."/>
            <person name="Rohde M."/>
            <person name="Galperin M.Y."/>
            <person name="Jogler C."/>
        </authorList>
    </citation>
    <scope>NUCLEOTIDE SEQUENCE [LARGE SCALE GENOMIC DNA]</scope>
    <source>
        <strain evidence="4 5">Spa11</strain>
    </source>
</reference>
<proteinExistence type="predicted"/>
<dbReference type="InterPro" id="IPR029052">
    <property type="entry name" value="Metallo-depent_PP-like"/>
</dbReference>
<evidence type="ECO:0000259" key="2">
    <source>
        <dbReference type="Pfam" id="PF00149"/>
    </source>
</evidence>
<dbReference type="Proteomes" id="UP000316426">
    <property type="component" value="Chromosome"/>
</dbReference>
<gene>
    <name evidence="4" type="primary">phoA_2</name>
    <name evidence="4" type="ORF">Spa11_33780</name>
</gene>
<dbReference type="GO" id="GO:0004035">
    <property type="term" value="F:alkaline phosphatase activity"/>
    <property type="evidence" value="ECO:0007669"/>
    <property type="project" value="UniProtKB-EC"/>
</dbReference>
<dbReference type="Pfam" id="PF16656">
    <property type="entry name" value="Pur_ac_phosph_N"/>
    <property type="match status" value="1"/>
</dbReference>
<dbReference type="EMBL" id="CP036349">
    <property type="protein sequence ID" value="QDV75166.1"/>
    <property type="molecule type" value="Genomic_DNA"/>
</dbReference>
<dbReference type="SUPFAM" id="SSF56300">
    <property type="entry name" value="Metallo-dependent phosphatases"/>
    <property type="match status" value="1"/>
</dbReference>
<dbReference type="InterPro" id="IPR004843">
    <property type="entry name" value="Calcineurin-like_PHP"/>
</dbReference>
<dbReference type="InterPro" id="IPR039331">
    <property type="entry name" value="PAPs-like"/>
</dbReference>
<feature type="domain" description="Purple acid phosphatase N-terminal" evidence="3">
    <location>
        <begin position="49"/>
        <end position="150"/>
    </location>
</feature>
<dbReference type="InterPro" id="IPR008963">
    <property type="entry name" value="Purple_acid_Pase-like_N"/>
</dbReference>
<dbReference type="InterPro" id="IPR015914">
    <property type="entry name" value="PAPs_N"/>
</dbReference>
<feature type="domain" description="Calcineurin-like phosphoesterase" evidence="2">
    <location>
        <begin position="174"/>
        <end position="351"/>
    </location>
</feature>
<keyword evidence="1" id="KW-0732">Signal</keyword>